<dbReference type="Gene3D" id="1.10.287.130">
    <property type="match status" value="1"/>
</dbReference>
<feature type="transmembrane region" description="Helical" evidence="9">
    <location>
        <begin position="127"/>
        <end position="148"/>
    </location>
</feature>
<dbReference type="KEGG" id="scor:J3U87_11135"/>
<dbReference type="InterPro" id="IPR004358">
    <property type="entry name" value="Sig_transdc_His_kin-like_C"/>
</dbReference>
<evidence type="ECO:0000256" key="7">
    <source>
        <dbReference type="ARBA" id="ARBA00022840"/>
    </source>
</evidence>
<dbReference type="InterPro" id="IPR036097">
    <property type="entry name" value="HisK_dim/P_sf"/>
</dbReference>
<keyword evidence="9" id="KW-1133">Transmembrane helix</keyword>
<feature type="transmembrane region" description="Helical" evidence="9">
    <location>
        <begin position="75"/>
        <end position="97"/>
    </location>
</feature>
<keyword evidence="4" id="KW-0808">Transferase</keyword>
<evidence type="ECO:0000256" key="5">
    <source>
        <dbReference type="ARBA" id="ARBA00022741"/>
    </source>
</evidence>
<dbReference type="Pfam" id="PF00512">
    <property type="entry name" value="HisKA"/>
    <property type="match status" value="1"/>
</dbReference>
<dbReference type="RefSeq" id="WP_237383105.1">
    <property type="nucleotide sequence ID" value="NZ_CP071793.1"/>
</dbReference>
<dbReference type="Pfam" id="PF02518">
    <property type="entry name" value="HATPase_c"/>
    <property type="match status" value="1"/>
</dbReference>
<evidence type="ECO:0000256" key="8">
    <source>
        <dbReference type="ARBA" id="ARBA00023012"/>
    </source>
</evidence>
<feature type="transmembrane region" description="Helical" evidence="9">
    <location>
        <begin position="9"/>
        <end position="29"/>
    </location>
</feature>
<dbReference type="EMBL" id="CP071793">
    <property type="protein sequence ID" value="QTD53006.1"/>
    <property type="molecule type" value="Genomic_DNA"/>
</dbReference>
<dbReference type="InterPro" id="IPR003661">
    <property type="entry name" value="HisK_dim/P_dom"/>
</dbReference>
<dbReference type="Gene3D" id="3.30.565.10">
    <property type="entry name" value="Histidine kinase-like ATPase, C-terminal domain"/>
    <property type="match status" value="1"/>
</dbReference>
<protein>
    <recommendedName>
        <fullName evidence="2">histidine kinase</fullName>
        <ecNumber evidence="2">2.7.13.3</ecNumber>
    </recommendedName>
</protein>
<proteinExistence type="predicted"/>
<dbReference type="EC" id="2.7.13.3" evidence="2"/>
<dbReference type="GO" id="GO:0000155">
    <property type="term" value="F:phosphorelay sensor kinase activity"/>
    <property type="evidence" value="ECO:0007669"/>
    <property type="project" value="InterPro"/>
</dbReference>
<comment type="catalytic activity">
    <reaction evidence="1">
        <text>ATP + protein L-histidine = ADP + protein N-phospho-L-histidine.</text>
        <dbReference type="EC" id="2.7.13.3"/>
    </reaction>
</comment>
<dbReference type="SUPFAM" id="SSF55785">
    <property type="entry name" value="PYP-like sensor domain (PAS domain)"/>
    <property type="match status" value="1"/>
</dbReference>
<dbReference type="AlphaFoldDB" id="A0A8A4TSS7"/>
<dbReference type="InterPro" id="IPR005467">
    <property type="entry name" value="His_kinase_dom"/>
</dbReference>
<keyword evidence="7" id="KW-0067">ATP-binding</keyword>
<feature type="transmembrane region" description="Helical" evidence="9">
    <location>
        <begin position="35"/>
        <end position="54"/>
    </location>
</feature>
<evidence type="ECO:0000256" key="3">
    <source>
        <dbReference type="ARBA" id="ARBA00022553"/>
    </source>
</evidence>
<evidence type="ECO:0000256" key="9">
    <source>
        <dbReference type="SAM" id="Phobius"/>
    </source>
</evidence>
<evidence type="ECO:0000256" key="6">
    <source>
        <dbReference type="ARBA" id="ARBA00022777"/>
    </source>
</evidence>
<keyword evidence="12" id="KW-1185">Reference proteome</keyword>
<keyword evidence="9" id="KW-0472">Membrane</keyword>
<dbReference type="PANTHER" id="PTHR43065:SF10">
    <property type="entry name" value="PEROXIDE STRESS-ACTIVATED HISTIDINE KINASE MAK3"/>
    <property type="match status" value="1"/>
</dbReference>
<feature type="transmembrane region" description="Helical" evidence="9">
    <location>
        <begin position="168"/>
        <end position="188"/>
    </location>
</feature>
<evidence type="ECO:0000256" key="4">
    <source>
        <dbReference type="ARBA" id="ARBA00022679"/>
    </source>
</evidence>
<evidence type="ECO:0000256" key="1">
    <source>
        <dbReference type="ARBA" id="ARBA00000085"/>
    </source>
</evidence>
<dbReference type="Proteomes" id="UP000663929">
    <property type="component" value="Chromosome"/>
</dbReference>
<evidence type="ECO:0000313" key="12">
    <source>
        <dbReference type="Proteomes" id="UP000663929"/>
    </source>
</evidence>
<keyword evidence="5" id="KW-0547">Nucleotide-binding</keyword>
<dbReference type="InterPro" id="IPR036890">
    <property type="entry name" value="HATPase_C_sf"/>
</dbReference>
<dbReference type="GO" id="GO:0005524">
    <property type="term" value="F:ATP binding"/>
    <property type="evidence" value="ECO:0007669"/>
    <property type="project" value="UniProtKB-KW"/>
</dbReference>
<dbReference type="SMART" id="SM00387">
    <property type="entry name" value="HATPase_c"/>
    <property type="match status" value="1"/>
</dbReference>
<evidence type="ECO:0000256" key="2">
    <source>
        <dbReference type="ARBA" id="ARBA00012438"/>
    </source>
</evidence>
<keyword evidence="9" id="KW-0812">Transmembrane</keyword>
<dbReference type="PROSITE" id="PS50109">
    <property type="entry name" value="HIS_KIN"/>
    <property type="match status" value="1"/>
</dbReference>
<dbReference type="CDD" id="cd00082">
    <property type="entry name" value="HisKA"/>
    <property type="match status" value="1"/>
</dbReference>
<keyword evidence="3" id="KW-0597">Phosphoprotein</keyword>
<dbReference type="PRINTS" id="PR00344">
    <property type="entry name" value="BCTRLSENSOR"/>
</dbReference>
<dbReference type="PANTHER" id="PTHR43065">
    <property type="entry name" value="SENSOR HISTIDINE KINASE"/>
    <property type="match status" value="1"/>
</dbReference>
<keyword evidence="6" id="KW-0418">Kinase</keyword>
<dbReference type="Gene3D" id="3.30.450.20">
    <property type="entry name" value="PAS domain"/>
    <property type="match status" value="1"/>
</dbReference>
<accession>A0A8A4TSS7</accession>
<name>A0A8A4TSS7_SULCO</name>
<dbReference type="SUPFAM" id="SSF55874">
    <property type="entry name" value="ATPase domain of HSP90 chaperone/DNA topoisomerase II/histidine kinase"/>
    <property type="match status" value="1"/>
</dbReference>
<gene>
    <name evidence="11" type="ORF">J3U87_11135</name>
</gene>
<reference evidence="11" key="1">
    <citation type="submission" date="2021-03" db="EMBL/GenBank/DDBJ databases">
        <title>Acanthopleuribacteraceae sp. M133.</title>
        <authorList>
            <person name="Wang G."/>
        </authorList>
    </citation>
    <scope>NUCLEOTIDE SEQUENCE</scope>
    <source>
        <strain evidence="11">M133</strain>
    </source>
</reference>
<dbReference type="SUPFAM" id="SSF47384">
    <property type="entry name" value="Homodimeric domain of signal transducing histidine kinase"/>
    <property type="match status" value="1"/>
</dbReference>
<organism evidence="11 12">
    <name type="scientific">Sulfidibacter corallicola</name>
    <dbReference type="NCBI Taxonomy" id="2818388"/>
    <lineage>
        <taxon>Bacteria</taxon>
        <taxon>Pseudomonadati</taxon>
        <taxon>Acidobacteriota</taxon>
        <taxon>Holophagae</taxon>
        <taxon>Acanthopleuribacterales</taxon>
        <taxon>Acanthopleuribacteraceae</taxon>
        <taxon>Sulfidibacter</taxon>
    </lineage>
</organism>
<dbReference type="InterPro" id="IPR003594">
    <property type="entry name" value="HATPase_dom"/>
</dbReference>
<keyword evidence="8" id="KW-0902">Two-component regulatory system</keyword>
<feature type="domain" description="Histidine kinase" evidence="10">
    <location>
        <begin position="336"/>
        <end position="543"/>
    </location>
</feature>
<dbReference type="SMART" id="SM00388">
    <property type="entry name" value="HisKA"/>
    <property type="match status" value="1"/>
</dbReference>
<sequence length="544" mass="61338">MIIRVISLILYRVVLVSMLLLYQVLALIFEFPTFAFASVLLLVALVSLLSLLYIRLLAKQLQVGEARSEKERRSWLNGLVLVQFLVDLILISITIYLTGAIETNLRFVYLAVILLSAVFLDKFSIYAIMVCSLSMYYSTLVLMVYPIVVPARTADFLTVAKQVNPYMIGQVVLCFFTALLSGFMQTAYRSSRRILMRKEENIRSLRVIRRKIVESLPGGLMTCDSEGDINFVNQMGLRLLQRTNNDLLYQNAWALFGLHPVTIPPRKPHGPISRVECRVTVKGTRRIFGVTFSPMEFESGTEGFLIVFQDLTKIKMLEENKRLAERMGALAKMAAGVAHEIRNPLAAISGSIQVLKEMVPPEETAQELADIVEKESTRLSDIISQFLNYARPGSPPDPRIVDLGQSVRDFVKLVRNDAYYSNLEIQVNLAEGDLTILGDVAKLNQVFWNLVRNSHEACGEKGLLILECREAREDVIFSIVDNGKGMSEDQLEDLFTPFQSFSRGTGLGMSIVYEIVQMHDGRIEVTSKVGEGTRIDVHFPKYRD</sequence>
<evidence type="ECO:0000259" key="10">
    <source>
        <dbReference type="PROSITE" id="PS50109"/>
    </source>
</evidence>
<evidence type="ECO:0000313" key="11">
    <source>
        <dbReference type="EMBL" id="QTD53006.1"/>
    </source>
</evidence>
<dbReference type="InterPro" id="IPR035965">
    <property type="entry name" value="PAS-like_dom_sf"/>
</dbReference>